<dbReference type="PANTHER" id="PTHR33074:SF136">
    <property type="entry name" value="DUF1618 DOMAIN-CONTAINING PROTEIN"/>
    <property type="match status" value="1"/>
</dbReference>
<dbReference type="EnsemblPlants" id="EMT14151">
    <property type="protein sequence ID" value="EMT14151"/>
    <property type="gene ID" value="F775_24903"/>
</dbReference>
<dbReference type="AlphaFoldDB" id="N1QW80"/>
<feature type="domain" description="DUF7880" evidence="2">
    <location>
        <begin position="388"/>
        <end position="507"/>
    </location>
</feature>
<dbReference type="InterPro" id="IPR011676">
    <property type="entry name" value="DUF1618"/>
</dbReference>
<dbReference type="Pfam" id="PF07762">
    <property type="entry name" value="DUF1618"/>
    <property type="match status" value="1"/>
</dbReference>
<evidence type="ECO:0000313" key="3">
    <source>
        <dbReference type="EnsemblPlants" id="EMT14151"/>
    </source>
</evidence>
<evidence type="ECO:0000259" key="2">
    <source>
        <dbReference type="Pfam" id="PF25306"/>
    </source>
</evidence>
<dbReference type="PANTHER" id="PTHR33074">
    <property type="entry name" value="EXPRESSED PROTEIN-RELATED"/>
    <property type="match status" value="1"/>
</dbReference>
<accession>N1QW80</accession>
<name>N1QW80_AEGTA</name>
<dbReference type="Pfam" id="PF25306">
    <property type="entry name" value="DUF7880"/>
    <property type="match status" value="1"/>
</dbReference>
<dbReference type="InterPro" id="IPR057202">
    <property type="entry name" value="DUF7880"/>
</dbReference>
<reference evidence="3" key="1">
    <citation type="submission" date="2015-06" db="UniProtKB">
        <authorList>
            <consortium name="EnsemblPlants"/>
        </authorList>
    </citation>
    <scope>IDENTIFICATION</scope>
</reference>
<evidence type="ECO:0000259" key="1">
    <source>
        <dbReference type="Pfam" id="PF07762"/>
    </source>
</evidence>
<organism evidence="3">
    <name type="scientific">Aegilops tauschii</name>
    <name type="common">Tausch's goatgrass</name>
    <name type="synonym">Aegilops squarrosa</name>
    <dbReference type="NCBI Taxonomy" id="37682"/>
    <lineage>
        <taxon>Eukaryota</taxon>
        <taxon>Viridiplantae</taxon>
        <taxon>Streptophyta</taxon>
        <taxon>Embryophyta</taxon>
        <taxon>Tracheophyta</taxon>
        <taxon>Spermatophyta</taxon>
        <taxon>Magnoliopsida</taxon>
        <taxon>Liliopsida</taxon>
        <taxon>Poales</taxon>
        <taxon>Poaceae</taxon>
        <taxon>BOP clade</taxon>
        <taxon>Pooideae</taxon>
        <taxon>Triticodae</taxon>
        <taxon>Triticeae</taxon>
        <taxon>Triticinae</taxon>
        <taxon>Aegilops</taxon>
    </lineage>
</organism>
<feature type="domain" description="DUF1618" evidence="1">
    <location>
        <begin position="152"/>
        <end position="292"/>
    </location>
</feature>
<protein>
    <submittedName>
        <fullName evidence="3">Uncharacterized protein</fullName>
    </submittedName>
</protein>
<sequence>MALPALSFQPSTLMGSKAADSASGFPDWVFLCEEPRFSERRNETTAKAAPAGKQSLQPLPDRDRDPSSTVFRRTGFGLLPCADGEHYAVTYIDRQCLGKDSDWWFHAHVFSSETRAWSSHRLSLRHLSKSDRLMCCRHALSRQIAVAGSLGWVDLMSGIVLLCNLLDGNPVIKFIPFPESRVSFLDEDGHPELAPQYYCNVACCGDLIKFIEVEFDDPVVRTSGIGWRATLWERKISWDKWEIRSTVDVANISVDQSFSAVLPGLWFDETQKLDLKKLIFYTPLPSRRDDDLFYMVAKVNADDETAWAIAVDMERAAVEAMAQFSLGRYKYHIAMYSSCDFPKYLNMTPDASMQDEIAVDIVKDSRGADMYNPVDKCSKRMSVARLSAKQCVVQVLRTLDWLQELDQCLEIERSTDNTYRLLLQFSPVSSLCSSIRPMVKYASQGEAASKAVDFCRRALEDFDLALHGSPSDPSASVETMRSKISDVIQALDNVMQIVPSTLIPKERMLGDASDQKRSKATSETLEKPFEAKNTVYGWLLLRLMSFPREWYQVRRRWMIASREQRQAVTSLASYSPCADGVCSAEDKGVELYGSFSPRVGDNSSLMPTSHPMLSSTEDESIAVLVASVLQVMPDLRELCLSLSVEHMKTPLAICHARQSGDGVKSQAGKSQHIILRFYEVIVGHS</sequence>
<proteinExistence type="predicted"/>